<dbReference type="Pfam" id="PF04191">
    <property type="entry name" value="PEMT"/>
    <property type="match status" value="1"/>
</dbReference>
<keyword evidence="4 5" id="KW-0472">Membrane</keyword>
<dbReference type="Gene3D" id="1.20.120.1630">
    <property type="match status" value="1"/>
</dbReference>
<keyword evidence="7" id="KW-1185">Reference proteome</keyword>
<comment type="subcellular location">
    <subcellularLocation>
        <location evidence="1">Endomembrane system</location>
        <topology evidence="1">Multi-pass membrane protein</topology>
    </subcellularLocation>
</comment>
<dbReference type="RefSeq" id="WP_244915100.1">
    <property type="nucleotide sequence ID" value="NZ_CP104143.1"/>
</dbReference>
<protein>
    <recommendedName>
        <fullName evidence="8">Phospholipid methyltransferase</fullName>
    </recommendedName>
</protein>
<evidence type="ECO:0000256" key="4">
    <source>
        <dbReference type="ARBA" id="ARBA00023136"/>
    </source>
</evidence>
<evidence type="ECO:0000313" key="7">
    <source>
        <dbReference type="Proteomes" id="UP001060123"/>
    </source>
</evidence>
<dbReference type="EMBL" id="CP104143">
    <property type="protein sequence ID" value="UWU15949.1"/>
    <property type="molecule type" value="Genomic_DNA"/>
</dbReference>
<evidence type="ECO:0008006" key="8">
    <source>
        <dbReference type="Google" id="ProtNLM"/>
    </source>
</evidence>
<evidence type="ECO:0000256" key="5">
    <source>
        <dbReference type="SAM" id="Phobius"/>
    </source>
</evidence>
<evidence type="ECO:0000256" key="2">
    <source>
        <dbReference type="ARBA" id="ARBA00022692"/>
    </source>
</evidence>
<accession>A0ABY5XMW2</accession>
<evidence type="ECO:0000256" key="3">
    <source>
        <dbReference type="ARBA" id="ARBA00022989"/>
    </source>
</evidence>
<feature type="transmembrane region" description="Helical" evidence="5">
    <location>
        <begin position="21"/>
        <end position="41"/>
    </location>
</feature>
<name>A0ABY5XMW2_RHISU</name>
<sequence>MRNRATARLVTRGPFRCTRNPIYLGYTLATIAFGLVTGNSWF</sequence>
<dbReference type="Proteomes" id="UP001060123">
    <property type="component" value="Chromosome"/>
</dbReference>
<dbReference type="InterPro" id="IPR007318">
    <property type="entry name" value="Phopholipid_MeTrfase"/>
</dbReference>
<proteinExistence type="predicted"/>
<evidence type="ECO:0000313" key="6">
    <source>
        <dbReference type="EMBL" id="UWU15949.1"/>
    </source>
</evidence>
<organism evidence="6 7">
    <name type="scientific">Rhizobium sullae</name>
    <name type="common">Rhizobium hedysari</name>
    <dbReference type="NCBI Taxonomy" id="50338"/>
    <lineage>
        <taxon>Bacteria</taxon>
        <taxon>Pseudomonadati</taxon>
        <taxon>Pseudomonadota</taxon>
        <taxon>Alphaproteobacteria</taxon>
        <taxon>Hyphomicrobiales</taxon>
        <taxon>Rhizobiaceae</taxon>
        <taxon>Rhizobium/Agrobacterium group</taxon>
        <taxon>Rhizobium</taxon>
    </lineage>
</organism>
<gene>
    <name evidence="6" type="ORF">N2599_08125</name>
</gene>
<evidence type="ECO:0000256" key="1">
    <source>
        <dbReference type="ARBA" id="ARBA00004127"/>
    </source>
</evidence>
<keyword evidence="3 5" id="KW-1133">Transmembrane helix</keyword>
<reference evidence="6" key="1">
    <citation type="submission" date="2022-09" db="EMBL/GenBank/DDBJ databases">
        <title>Australian commercial rhizobial inoculants.</title>
        <authorList>
            <person name="Kohlmeier M.G."/>
            <person name="O'Hara G.W."/>
            <person name="Colombi E."/>
            <person name="Ramsay J.P."/>
            <person name="Terpolilli J."/>
        </authorList>
    </citation>
    <scope>NUCLEOTIDE SEQUENCE</scope>
    <source>
        <strain evidence="6">WSM1592</strain>
    </source>
</reference>
<keyword evidence="2 5" id="KW-0812">Transmembrane</keyword>